<protein>
    <recommendedName>
        <fullName evidence="12">Trichodiene oxygenase</fullName>
    </recommendedName>
</protein>
<gene>
    <name evidence="10" type="ORF">Daus18300_000368</name>
</gene>
<evidence type="ECO:0000256" key="3">
    <source>
        <dbReference type="ARBA" id="ARBA00022617"/>
    </source>
</evidence>
<dbReference type="InterPro" id="IPR050121">
    <property type="entry name" value="Cytochrome_P450_monoxygenase"/>
</dbReference>
<evidence type="ECO:0000256" key="2">
    <source>
        <dbReference type="ARBA" id="ARBA00010617"/>
    </source>
</evidence>
<organism evidence="10 11">
    <name type="scientific">Diaporthe australafricana</name>
    <dbReference type="NCBI Taxonomy" id="127596"/>
    <lineage>
        <taxon>Eukaryota</taxon>
        <taxon>Fungi</taxon>
        <taxon>Dikarya</taxon>
        <taxon>Ascomycota</taxon>
        <taxon>Pezizomycotina</taxon>
        <taxon>Sordariomycetes</taxon>
        <taxon>Sordariomycetidae</taxon>
        <taxon>Diaporthales</taxon>
        <taxon>Diaporthaceae</taxon>
        <taxon>Diaporthe</taxon>
    </lineage>
</organism>
<dbReference type="PANTHER" id="PTHR24305:SF157">
    <property type="entry name" value="N-ACETYLTRYPTOPHAN 6-HYDROXYLASE IVOC-RELATED"/>
    <property type="match status" value="1"/>
</dbReference>
<dbReference type="InterPro" id="IPR036396">
    <property type="entry name" value="Cyt_P450_sf"/>
</dbReference>
<dbReference type="CDD" id="cd11062">
    <property type="entry name" value="CYP58-like"/>
    <property type="match status" value="1"/>
</dbReference>
<dbReference type="InterPro" id="IPR017972">
    <property type="entry name" value="Cyt_P450_CS"/>
</dbReference>
<proteinExistence type="inferred from homology"/>
<evidence type="ECO:0000313" key="11">
    <source>
        <dbReference type="Proteomes" id="UP001583177"/>
    </source>
</evidence>
<dbReference type="Pfam" id="PF00067">
    <property type="entry name" value="p450"/>
    <property type="match status" value="1"/>
</dbReference>
<feature type="transmembrane region" description="Helical" evidence="9">
    <location>
        <begin position="7"/>
        <end position="26"/>
    </location>
</feature>
<keyword evidence="6 8" id="KW-0408">Iron</keyword>
<dbReference type="InterPro" id="IPR001128">
    <property type="entry name" value="Cyt_P450"/>
</dbReference>
<evidence type="ECO:0000256" key="1">
    <source>
        <dbReference type="ARBA" id="ARBA00001971"/>
    </source>
</evidence>
<keyword evidence="11" id="KW-1185">Reference proteome</keyword>
<comment type="similarity">
    <text evidence="2 8">Belongs to the cytochrome P450 family.</text>
</comment>
<dbReference type="SUPFAM" id="SSF48264">
    <property type="entry name" value="Cytochrome P450"/>
    <property type="match status" value="1"/>
</dbReference>
<dbReference type="InterPro" id="IPR002401">
    <property type="entry name" value="Cyt_P450_E_grp-I"/>
</dbReference>
<evidence type="ECO:0000256" key="7">
    <source>
        <dbReference type="ARBA" id="ARBA00023033"/>
    </source>
</evidence>
<evidence type="ECO:0000256" key="8">
    <source>
        <dbReference type="RuleBase" id="RU000461"/>
    </source>
</evidence>
<dbReference type="PROSITE" id="PS00086">
    <property type="entry name" value="CYTOCHROME_P450"/>
    <property type="match status" value="1"/>
</dbReference>
<accession>A0ABR3Y5U2</accession>
<keyword evidence="9" id="KW-0812">Transmembrane</keyword>
<evidence type="ECO:0000256" key="9">
    <source>
        <dbReference type="SAM" id="Phobius"/>
    </source>
</evidence>
<evidence type="ECO:0000313" key="10">
    <source>
        <dbReference type="EMBL" id="KAL1883310.1"/>
    </source>
</evidence>
<comment type="caution">
    <text evidence="10">The sequence shown here is derived from an EMBL/GenBank/DDBJ whole genome shotgun (WGS) entry which is preliminary data.</text>
</comment>
<sequence length="505" mass="56319">MGLIDHIPWAAIASTAIAYFVGLVFYRLCLHPLAKFPGPKLAAITRYYEGYYDVILNGQYTFKIAELHQQYGPIVRISPYELHVNDPAYYEKLYRQEGQWNKYDWSYDAFGAPMSAICSVDHEAHKRRRTPLNPFFSKASVASRQDIIHGFANKLCDRIMQFEGSTVNITAAVSAFTRDVAMQFVLSKDYRNLDNQDFGVEMTNVLQSSGAIWRITKHIRGLGPLMKSLPLDWVEMAGDSGTKAFFGFLKDCLQTTKDIVAAPAKKVGGGEGAPTKTIVHTILESNLPSTEKTVERINDEVGTITGAAFETAAQSIRTILYYLYSNPITLARLREEFSQAAEKHGSRENIPLSVLEQLPYLTDCICEGLRLSPGLATRLARITDRDLFYGQQRIPAGTPVGMTALLMHMDETLYPEPDAFDPTRWTGSRTRSDKTFAPFSRGTRSCLGIYLAWAEMYIVIAALIQRFDFKLIGAGPKDVKCASDQFIVGTADTTGIKAIVKNYAA</sequence>
<evidence type="ECO:0008006" key="12">
    <source>
        <dbReference type="Google" id="ProtNLM"/>
    </source>
</evidence>
<keyword evidence="7 8" id="KW-0503">Monooxygenase</keyword>
<dbReference type="PRINTS" id="PR00463">
    <property type="entry name" value="EP450I"/>
</dbReference>
<keyword evidence="9" id="KW-0472">Membrane</keyword>
<dbReference type="Gene3D" id="1.10.630.10">
    <property type="entry name" value="Cytochrome P450"/>
    <property type="match status" value="1"/>
</dbReference>
<evidence type="ECO:0000256" key="5">
    <source>
        <dbReference type="ARBA" id="ARBA00023002"/>
    </source>
</evidence>
<comment type="cofactor">
    <cofactor evidence="1">
        <name>heme</name>
        <dbReference type="ChEBI" id="CHEBI:30413"/>
    </cofactor>
</comment>
<dbReference type="EMBL" id="JAWRVE010000002">
    <property type="protein sequence ID" value="KAL1883310.1"/>
    <property type="molecule type" value="Genomic_DNA"/>
</dbReference>
<reference evidence="10 11" key="1">
    <citation type="journal article" date="2024" name="IMA Fungus">
        <title>IMA Genome - F19 : A genome assembly and annotation guide to empower mycologists, including annotated draft genome sequences of Ceratocystis pirilliformis, Diaporthe australafricana, Fusarium ophioides, Paecilomyces lecythidis, and Sporothrix stenoceras.</title>
        <authorList>
            <person name="Aylward J."/>
            <person name="Wilson A.M."/>
            <person name="Visagie C.M."/>
            <person name="Spraker J."/>
            <person name="Barnes I."/>
            <person name="Buitendag C."/>
            <person name="Ceriani C."/>
            <person name="Del Mar Angel L."/>
            <person name="du Plessis D."/>
            <person name="Fuchs T."/>
            <person name="Gasser K."/>
            <person name="Kramer D."/>
            <person name="Li W."/>
            <person name="Munsamy K."/>
            <person name="Piso A."/>
            <person name="Price J.L."/>
            <person name="Sonnekus B."/>
            <person name="Thomas C."/>
            <person name="van der Nest A."/>
            <person name="van Dijk A."/>
            <person name="van Heerden A."/>
            <person name="van Vuuren N."/>
            <person name="Yilmaz N."/>
            <person name="Duong T.A."/>
            <person name="van der Merwe N.A."/>
            <person name="Wingfield M.J."/>
            <person name="Wingfield B.D."/>
        </authorList>
    </citation>
    <scope>NUCLEOTIDE SEQUENCE [LARGE SCALE GENOMIC DNA]</scope>
    <source>
        <strain evidence="10 11">CMW 18300</strain>
    </source>
</reference>
<dbReference type="Proteomes" id="UP001583177">
    <property type="component" value="Unassembled WGS sequence"/>
</dbReference>
<keyword evidence="9" id="KW-1133">Transmembrane helix</keyword>
<keyword evidence="3 8" id="KW-0349">Heme</keyword>
<evidence type="ECO:0000256" key="4">
    <source>
        <dbReference type="ARBA" id="ARBA00022723"/>
    </source>
</evidence>
<dbReference type="PANTHER" id="PTHR24305">
    <property type="entry name" value="CYTOCHROME P450"/>
    <property type="match status" value="1"/>
</dbReference>
<keyword evidence="4 8" id="KW-0479">Metal-binding</keyword>
<evidence type="ECO:0000256" key="6">
    <source>
        <dbReference type="ARBA" id="ARBA00023004"/>
    </source>
</evidence>
<name>A0ABR3Y5U2_9PEZI</name>
<keyword evidence="5 8" id="KW-0560">Oxidoreductase</keyword>